<evidence type="ECO:0000313" key="2">
    <source>
        <dbReference type="EMBL" id="WLQ41155.1"/>
    </source>
</evidence>
<keyword evidence="3" id="KW-1185">Reference proteome</keyword>
<feature type="transmembrane region" description="Helical" evidence="1">
    <location>
        <begin position="28"/>
        <end position="48"/>
    </location>
</feature>
<feature type="transmembrane region" description="Helical" evidence="1">
    <location>
        <begin position="84"/>
        <end position="102"/>
    </location>
</feature>
<gene>
    <name evidence="2" type="ORF">P8A22_14875</name>
</gene>
<dbReference type="Proteomes" id="UP001229952">
    <property type="component" value="Chromosome"/>
</dbReference>
<reference evidence="2 3" key="1">
    <citation type="submission" date="2023-03" db="EMBL/GenBank/DDBJ databases">
        <title>Isolation and description of six Streptomyces strains from soil environments, able to metabolize different microbial glucans.</title>
        <authorList>
            <person name="Widen T."/>
            <person name="Larsbrink J."/>
        </authorList>
    </citation>
    <scope>NUCLEOTIDE SEQUENCE [LARGE SCALE GENOMIC DNA]</scope>
    <source>
        <strain evidence="2 3">Mut2</strain>
    </source>
</reference>
<sequence length="109" mass="11335">MIAIAAAVAQIIVILIHRRRTPSTASRPTSWSWMAACLGACAAGWLAIGRPAISWGDLCLTLMWGVLIGSEAARAAKELSGRAWAGWATACAGGAASATWLLESPLPFT</sequence>
<organism evidence="2 3">
    <name type="scientific">Streptomyces laculatispora</name>
    <dbReference type="NCBI Taxonomy" id="887464"/>
    <lineage>
        <taxon>Bacteria</taxon>
        <taxon>Bacillati</taxon>
        <taxon>Actinomycetota</taxon>
        <taxon>Actinomycetes</taxon>
        <taxon>Kitasatosporales</taxon>
        <taxon>Streptomycetaceae</taxon>
        <taxon>Streptomyces</taxon>
    </lineage>
</organism>
<keyword evidence="1" id="KW-0472">Membrane</keyword>
<protein>
    <recommendedName>
        <fullName evidence="4">Integral membrane protein</fullName>
    </recommendedName>
</protein>
<keyword evidence="1" id="KW-1133">Transmembrane helix</keyword>
<dbReference type="EMBL" id="CP120992">
    <property type="protein sequence ID" value="WLQ41155.1"/>
    <property type="molecule type" value="Genomic_DNA"/>
</dbReference>
<keyword evidence="1" id="KW-0812">Transmembrane</keyword>
<evidence type="ECO:0000256" key="1">
    <source>
        <dbReference type="SAM" id="Phobius"/>
    </source>
</evidence>
<evidence type="ECO:0008006" key="4">
    <source>
        <dbReference type="Google" id="ProtNLM"/>
    </source>
</evidence>
<proteinExistence type="predicted"/>
<accession>A0ABY9I2Z0</accession>
<name>A0ABY9I2Z0_9ACTN</name>
<evidence type="ECO:0000313" key="3">
    <source>
        <dbReference type="Proteomes" id="UP001229952"/>
    </source>
</evidence>
<dbReference type="RefSeq" id="WP_148085524.1">
    <property type="nucleotide sequence ID" value="NZ_CP120992.1"/>
</dbReference>